<gene>
    <name evidence="1" type="ORF">EAG_10913</name>
</gene>
<name>E2ALP7_CAMFO</name>
<dbReference type="EMBL" id="GL440609">
    <property type="protein sequence ID" value="EFN65656.1"/>
    <property type="molecule type" value="Genomic_DNA"/>
</dbReference>
<proteinExistence type="predicted"/>
<dbReference type="AlphaFoldDB" id="E2ALP7"/>
<reference evidence="1 2" key="1">
    <citation type="journal article" date="2010" name="Science">
        <title>Genomic comparison of the ants Camponotus floridanus and Harpegnathos saltator.</title>
        <authorList>
            <person name="Bonasio R."/>
            <person name="Zhang G."/>
            <person name="Ye C."/>
            <person name="Mutti N.S."/>
            <person name="Fang X."/>
            <person name="Qin N."/>
            <person name="Donahue G."/>
            <person name="Yang P."/>
            <person name="Li Q."/>
            <person name="Li C."/>
            <person name="Zhang P."/>
            <person name="Huang Z."/>
            <person name="Berger S.L."/>
            <person name="Reinberg D."/>
            <person name="Wang J."/>
            <person name="Liebig J."/>
        </authorList>
    </citation>
    <scope>NUCLEOTIDE SEQUENCE [LARGE SCALE GENOMIC DNA]</scope>
    <source>
        <strain evidence="2">C129</strain>
    </source>
</reference>
<evidence type="ECO:0000313" key="1">
    <source>
        <dbReference type="EMBL" id="EFN65656.1"/>
    </source>
</evidence>
<protein>
    <submittedName>
        <fullName evidence="1">Uncharacterized protein</fullName>
    </submittedName>
</protein>
<sequence>MRTLDRVSVFVIRWRVRDGLLSEMGQHPDLGLMRCAAMWQAALPTALCVGTFTCAVALIDACLRVNSQPGRLVRTRHVPRRATEFPIQSRNVLASVHTNVRDVREK</sequence>
<dbReference type="Proteomes" id="UP000000311">
    <property type="component" value="Unassembled WGS sequence"/>
</dbReference>
<organism evidence="2">
    <name type="scientific">Camponotus floridanus</name>
    <name type="common">Florida carpenter ant</name>
    <dbReference type="NCBI Taxonomy" id="104421"/>
    <lineage>
        <taxon>Eukaryota</taxon>
        <taxon>Metazoa</taxon>
        <taxon>Ecdysozoa</taxon>
        <taxon>Arthropoda</taxon>
        <taxon>Hexapoda</taxon>
        <taxon>Insecta</taxon>
        <taxon>Pterygota</taxon>
        <taxon>Neoptera</taxon>
        <taxon>Endopterygota</taxon>
        <taxon>Hymenoptera</taxon>
        <taxon>Apocrita</taxon>
        <taxon>Aculeata</taxon>
        <taxon>Formicoidea</taxon>
        <taxon>Formicidae</taxon>
        <taxon>Formicinae</taxon>
        <taxon>Camponotus</taxon>
    </lineage>
</organism>
<dbReference type="InParanoid" id="E2ALP7"/>
<accession>E2ALP7</accession>
<evidence type="ECO:0000313" key="2">
    <source>
        <dbReference type="Proteomes" id="UP000000311"/>
    </source>
</evidence>
<keyword evidence="2" id="KW-1185">Reference proteome</keyword>